<accession>A0A1G4AWH6</accession>
<sequence>MSFGAHFAFCPPSVEYKLCLVGAIRKALYGGGAVRDNFLVVGSWFRQNPPAVNGAIDNLLMSNLFAEHDPPILPLLNR</sequence>
<organism evidence="1 2">
    <name type="scientific">Colletotrichum orchidophilum</name>
    <dbReference type="NCBI Taxonomy" id="1209926"/>
    <lineage>
        <taxon>Eukaryota</taxon>
        <taxon>Fungi</taxon>
        <taxon>Dikarya</taxon>
        <taxon>Ascomycota</taxon>
        <taxon>Pezizomycotina</taxon>
        <taxon>Sordariomycetes</taxon>
        <taxon>Hypocreomycetidae</taxon>
        <taxon>Glomerellales</taxon>
        <taxon>Glomerellaceae</taxon>
        <taxon>Colletotrichum</taxon>
    </lineage>
</organism>
<dbReference type="EMBL" id="MJBS01000118">
    <property type="protein sequence ID" value="OHE93487.1"/>
    <property type="molecule type" value="Genomic_DNA"/>
</dbReference>
<dbReference type="RefSeq" id="XP_022470652.1">
    <property type="nucleotide sequence ID" value="XM_022622799.1"/>
</dbReference>
<proteinExistence type="predicted"/>
<dbReference type="AlphaFoldDB" id="A0A1G4AWH6"/>
<evidence type="ECO:0000313" key="1">
    <source>
        <dbReference type="EMBL" id="OHE93487.1"/>
    </source>
</evidence>
<reference evidence="1 2" key="1">
    <citation type="submission" date="2016-09" db="EMBL/GenBank/DDBJ databases">
        <authorList>
            <person name="Capua I."/>
            <person name="De Benedictis P."/>
            <person name="Joannis T."/>
            <person name="Lombin L.H."/>
            <person name="Cattoli G."/>
        </authorList>
    </citation>
    <scope>NUCLEOTIDE SEQUENCE [LARGE SCALE GENOMIC DNA]</scope>
    <source>
        <strain evidence="1 2">IMI 309357</strain>
    </source>
</reference>
<comment type="caution">
    <text evidence="1">The sequence shown here is derived from an EMBL/GenBank/DDBJ whole genome shotgun (WGS) entry which is preliminary data.</text>
</comment>
<protein>
    <submittedName>
        <fullName evidence="1">Uncharacterized protein</fullName>
    </submittedName>
</protein>
<gene>
    <name evidence="1" type="ORF">CORC01_11173</name>
</gene>
<name>A0A1G4AWH6_9PEZI</name>
<evidence type="ECO:0000313" key="2">
    <source>
        <dbReference type="Proteomes" id="UP000176998"/>
    </source>
</evidence>
<keyword evidence="2" id="KW-1185">Reference proteome</keyword>
<dbReference type="Proteomes" id="UP000176998">
    <property type="component" value="Unassembled WGS sequence"/>
</dbReference>
<dbReference type="GeneID" id="34564309"/>